<dbReference type="Gene3D" id="3.30.200.20">
    <property type="entry name" value="Phosphorylase Kinase, domain 1"/>
    <property type="match status" value="1"/>
</dbReference>
<dbReference type="PROSITE" id="PS50011">
    <property type="entry name" value="PROTEIN_KINASE_DOM"/>
    <property type="match status" value="1"/>
</dbReference>
<feature type="domain" description="PDZ" evidence="16">
    <location>
        <begin position="178"/>
        <end position="278"/>
    </location>
</feature>
<evidence type="ECO:0000256" key="3">
    <source>
        <dbReference type="ARBA" id="ARBA00022527"/>
    </source>
</evidence>
<dbReference type="SMART" id="SM00132">
    <property type="entry name" value="LIM"/>
    <property type="match status" value="2"/>
</dbReference>
<dbReference type="GO" id="GO:0030036">
    <property type="term" value="P:actin cytoskeleton organization"/>
    <property type="evidence" value="ECO:0007669"/>
    <property type="project" value="TreeGrafter"/>
</dbReference>
<reference evidence="18 19" key="1">
    <citation type="submission" date="2025-05" db="UniProtKB">
        <authorList>
            <consortium name="RefSeq"/>
        </authorList>
    </citation>
    <scope>IDENTIFICATION</scope>
</reference>
<evidence type="ECO:0000256" key="8">
    <source>
        <dbReference type="ARBA" id="ARBA00022833"/>
    </source>
</evidence>
<dbReference type="GO" id="GO:0005737">
    <property type="term" value="C:cytoplasm"/>
    <property type="evidence" value="ECO:0007669"/>
    <property type="project" value="UniProtKB-SubCell"/>
</dbReference>
<dbReference type="Pfam" id="PF07714">
    <property type="entry name" value="PK_Tyr_Ser-Thr"/>
    <property type="match status" value="2"/>
</dbReference>
<feature type="compositionally biased region" description="Low complexity" evidence="13">
    <location>
        <begin position="1226"/>
        <end position="1236"/>
    </location>
</feature>
<dbReference type="GO" id="GO:0004674">
    <property type="term" value="F:protein serine/threonine kinase activity"/>
    <property type="evidence" value="ECO:0007669"/>
    <property type="project" value="UniProtKB-KW"/>
</dbReference>
<accession>A0AB39YYJ0</accession>
<evidence type="ECO:0000256" key="6">
    <source>
        <dbReference type="ARBA" id="ARBA00022741"/>
    </source>
</evidence>
<feature type="compositionally biased region" description="Low complexity" evidence="13">
    <location>
        <begin position="1030"/>
        <end position="1086"/>
    </location>
</feature>
<proteinExistence type="inferred from homology"/>
<feature type="domain" description="LIM zinc-binding" evidence="15">
    <location>
        <begin position="35"/>
        <end position="97"/>
    </location>
</feature>
<dbReference type="Gene3D" id="2.30.42.10">
    <property type="match status" value="1"/>
</dbReference>
<feature type="region of interest" description="Disordered" evidence="13">
    <location>
        <begin position="1022"/>
        <end position="1165"/>
    </location>
</feature>
<feature type="compositionally biased region" description="Basic and acidic residues" evidence="13">
    <location>
        <begin position="1201"/>
        <end position="1211"/>
    </location>
</feature>
<feature type="compositionally biased region" description="Gly residues" evidence="13">
    <location>
        <begin position="12"/>
        <end position="30"/>
    </location>
</feature>
<dbReference type="SUPFAM" id="SSF57716">
    <property type="entry name" value="Glucocorticoid receptor-like (DNA-binding domain)"/>
    <property type="match status" value="2"/>
</dbReference>
<feature type="binding site" evidence="12">
    <location>
        <position position="440"/>
    </location>
    <ligand>
        <name>ATP</name>
        <dbReference type="ChEBI" id="CHEBI:30616"/>
    </ligand>
</feature>
<dbReference type="SUPFAM" id="SSF56112">
    <property type="entry name" value="Protein kinase-like (PK-like)"/>
    <property type="match status" value="1"/>
</dbReference>
<feature type="region of interest" description="Disordered" evidence="13">
    <location>
        <begin position="320"/>
        <end position="350"/>
    </location>
</feature>
<evidence type="ECO:0000256" key="7">
    <source>
        <dbReference type="ARBA" id="ARBA00022777"/>
    </source>
</evidence>
<dbReference type="PROSITE" id="PS50023">
    <property type="entry name" value="LIM_DOMAIN_2"/>
    <property type="match status" value="2"/>
</dbReference>
<keyword evidence="8 11" id="KW-0862">Zinc</keyword>
<evidence type="ECO:0000256" key="11">
    <source>
        <dbReference type="PROSITE-ProRule" id="PRU00125"/>
    </source>
</evidence>
<feature type="compositionally biased region" description="Low complexity" evidence="13">
    <location>
        <begin position="585"/>
        <end position="594"/>
    </location>
</feature>
<dbReference type="GeneID" id="108005428"/>
<dbReference type="InterPro" id="IPR036034">
    <property type="entry name" value="PDZ_sf"/>
</dbReference>
<dbReference type="PROSITE" id="PS00478">
    <property type="entry name" value="LIM_DOMAIN_1"/>
    <property type="match status" value="2"/>
</dbReference>
<evidence type="ECO:0000256" key="12">
    <source>
        <dbReference type="PROSITE-ProRule" id="PRU10141"/>
    </source>
</evidence>
<keyword evidence="4" id="KW-0808">Transferase</keyword>
<dbReference type="Proteomes" id="UP001652628">
    <property type="component" value="Chromosome X"/>
</dbReference>
<keyword evidence="5 11" id="KW-0479">Metal-binding</keyword>
<evidence type="ECO:0000313" key="18">
    <source>
        <dbReference type="RefSeq" id="XP_016924195.2"/>
    </source>
</evidence>
<dbReference type="CDD" id="cd06754">
    <property type="entry name" value="PDZ_LIMK-like"/>
    <property type="match status" value="1"/>
</dbReference>
<evidence type="ECO:0000313" key="19">
    <source>
        <dbReference type="RefSeq" id="XP_016924196.2"/>
    </source>
</evidence>
<dbReference type="InterPro" id="IPR001245">
    <property type="entry name" value="Ser-Thr/Tyr_kinase_cat_dom"/>
</dbReference>
<dbReference type="GO" id="GO:0046872">
    <property type="term" value="F:metal ion binding"/>
    <property type="evidence" value="ECO:0007669"/>
    <property type="project" value="UniProtKB-KW"/>
</dbReference>
<dbReference type="SUPFAM" id="SSF50156">
    <property type="entry name" value="PDZ domain-like"/>
    <property type="match status" value="1"/>
</dbReference>
<dbReference type="PANTHER" id="PTHR46485">
    <property type="entry name" value="LIM DOMAIN KINASE 1"/>
    <property type="match status" value="1"/>
</dbReference>
<feature type="region of interest" description="Disordered" evidence="13">
    <location>
        <begin position="976"/>
        <end position="1008"/>
    </location>
</feature>
<dbReference type="RefSeq" id="XP_016924196.2">
    <property type="nucleotide sequence ID" value="XM_017068707.4"/>
</dbReference>
<dbReference type="Gene3D" id="1.10.510.10">
    <property type="entry name" value="Transferase(Phosphotransferase) domain 1"/>
    <property type="match status" value="1"/>
</dbReference>
<feature type="compositionally biased region" description="Gly residues" evidence="13">
    <location>
        <begin position="575"/>
        <end position="584"/>
    </location>
</feature>
<protein>
    <recommendedName>
        <fullName evidence="2">non-specific serine/threonine protein kinase</fullName>
        <ecNumber evidence="2">2.7.11.1</ecNumber>
    </recommendedName>
</protein>
<dbReference type="InterPro" id="IPR001781">
    <property type="entry name" value="Znf_LIM"/>
</dbReference>
<feature type="region of interest" description="Disordered" evidence="13">
    <location>
        <begin position="1200"/>
        <end position="1276"/>
    </location>
</feature>
<dbReference type="InterPro" id="IPR050940">
    <property type="entry name" value="Actin_reg-Ser/Thr_kinase"/>
</dbReference>
<keyword evidence="9 12" id="KW-0067">ATP-binding</keyword>
<gene>
    <name evidence="18 19" type="primary">LIMK1</name>
</gene>
<feature type="domain" description="Protein kinase" evidence="14">
    <location>
        <begin position="411"/>
        <end position="704"/>
    </location>
</feature>
<evidence type="ECO:0000313" key="17">
    <source>
        <dbReference type="Proteomes" id="UP001652628"/>
    </source>
</evidence>
<dbReference type="RefSeq" id="XP_016924195.2">
    <property type="nucleotide sequence ID" value="XM_017068706.4"/>
</dbReference>
<keyword evidence="10 11" id="KW-0440">LIM domain</keyword>
<dbReference type="Pfam" id="PF00412">
    <property type="entry name" value="LIM"/>
    <property type="match status" value="2"/>
</dbReference>
<evidence type="ECO:0000256" key="10">
    <source>
        <dbReference type="ARBA" id="ARBA00023038"/>
    </source>
</evidence>
<feature type="compositionally biased region" description="Basic residues" evidence="13">
    <location>
        <begin position="597"/>
        <end position="606"/>
    </location>
</feature>
<dbReference type="InterPro" id="IPR017441">
    <property type="entry name" value="Protein_kinase_ATP_BS"/>
</dbReference>
<sequence length="1276" mass="140793">MHHQQRLRANGGRSGSGLGSGSGTEKGMGTGGHSPLCAHCRGQLQPHPEEPIVMALGQQWHCDCFRCSVCEGHLHNWYFEREGLLYCREDYYGRFGDACQQCTAVITGPVMVAGEHKFHPECFCCTACGSFIGEGESYALVERSKLYCGQCYGKRSCQPADAKARITTAGKPMHSIRLVEIPKDATPGLRVDGVALDDGCPTVRITDLFCNFFFWLTSMAEQCCGAPYRIDVNLTNLHIGDRILEVNGTPVSDSSVEQIDKLIRSNEKMLQLTVEHDPVQVCRSCSQADIQRAMSASTLILPLSTSASSVEVGRERLYKTPGEQGSKARKLRQATNVSTTIPPPPTTAAGGGAIAMTQLKEKERCSSLSKLLDEQHQAQQHSAHPQLYDLSRTQSCRVVQKPQRIFRASDLVIGEKLGEGFFGKVFKVTHRQSGEVMVLKELHRADEEAQRNFIKEVAVLRLLDHRHVLKFIGVLYKDKKLHMVTEYVAGGCLKELIHDPAQILSWPQRVCLARDIACGMSYLHSMNIIHRDLNSMNCLVREDRSVIVADFGLARSVDAPRLPGGVASTDRGGNMTPGGYGSGAGSDAAMSPSGTLRRSKSRQRRQRYTVVGNPYWMAPEMMKGLKYDEKVDVFSFGIMLCEIIGRVEADPDFMPRNSDFSLNQQEFREKFCAQCPEPFIKVAFVCCDLNPDLRPCFETLHVWLLRLADDLAAERVPPERLLHEIETFQEWYASSEDALSPTSQRSLNNLDELVKIAAETEISSVEKEKENLVIKPQDIPKSPHLGKDFSPSGERLRDSMRARRRQRFLGAQEERRNLTPETESKERALKKALKKCRPFGERGYLVDLRPGAELQLQDVRDLNTYSDVDSSCDTSLNYHEVNNLPVPQEDEKPVADQVAKEELNECTNSADSQHHRLAIDDMRNRLHQCRSKFEHLEEASRRNFNQSQHSMRNFFKTPPVALKMFQRLEHEAAALNGGNNCPPPPPRTQRINQTPIFGRKNPPVSMVGQKLQHAESLENLASSGVGKQLATPAPKRSKATTTTTKSQISSSTSSSTNPPLFLPPTLNSNGNVTTTTSTAICPPTASDWLPKKHKLTLPLPPSQLPTQRASNNHRLPTSNGKGKPLKAPPSRQAQGIPASNCVSPTRSNRPGSPSKHLAQRHTAATAQRLTNAVAVQQQSSKTTRLNILSPEKVHRLGARLSDQKQKMREEAAATASSLGGVGAGAGSVASPAAGSLNGHLQGHRTGASGSANPAAGERRRRAAPPPPVRTHFNTRC</sequence>
<dbReference type="InterPro" id="IPR011009">
    <property type="entry name" value="Kinase-like_dom_sf"/>
</dbReference>
<dbReference type="InterPro" id="IPR001478">
    <property type="entry name" value="PDZ"/>
</dbReference>
<name>A0AB39YYJ0_DROSZ</name>
<keyword evidence="17" id="KW-1185">Reference proteome</keyword>
<evidence type="ECO:0000256" key="5">
    <source>
        <dbReference type="ARBA" id="ARBA00022723"/>
    </source>
</evidence>
<dbReference type="InterPro" id="IPR000719">
    <property type="entry name" value="Prot_kinase_dom"/>
</dbReference>
<feature type="compositionally biased region" description="Polar residues" evidence="13">
    <location>
        <begin position="1108"/>
        <end position="1120"/>
    </location>
</feature>
<feature type="compositionally biased region" description="Polar residues" evidence="13">
    <location>
        <begin position="1140"/>
        <end position="1151"/>
    </location>
</feature>
<evidence type="ECO:0000256" key="2">
    <source>
        <dbReference type="ARBA" id="ARBA00012513"/>
    </source>
</evidence>
<dbReference type="GO" id="GO:0005524">
    <property type="term" value="F:ATP binding"/>
    <property type="evidence" value="ECO:0007669"/>
    <property type="project" value="UniProtKB-UniRule"/>
</dbReference>
<feature type="region of interest" description="Disordered" evidence="13">
    <location>
        <begin position="1"/>
        <end position="30"/>
    </location>
</feature>
<dbReference type="GO" id="GO:0005634">
    <property type="term" value="C:nucleus"/>
    <property type="evidence" value="ECO:0007669"/>
    <property type="project" value="TreeGrafter"/>
</dbReference>
<evidence type="ECO:0000256" key="1">
    <source>
        <dbReference type="ARBA" id="ARBA00005843"/>
    </source>
</evidence>
<evidence type="ECO:0000259" key="15">
    <source>
        <dbReference type="PROSITE" id="PS50023"/>
    </source>
</evidence>
<dbReference type="EC" id="2.7.11.1" evidence="2"/>
<evidence type="ECO:0000259" key="16">
    <source>
        <dbReference type="PROSITE" id="PS50106"/>
    </source>
</evidence>
<feature type="region of interest" description="Disordered" evidence="13">
    <location>
        <begin position="777"/>
        <end position="826"/>
    </location>
</feature>
<keyword evidence="7 18" id="KW-0418">Kinase</keyword>
<feature type="compositionally biased region" description="Basic and acidic residues" evidence="13">
    <location>
        <begin position="812"/>
        <end position="826"/>
    </location>
</feature>
<feature type="domain" description="LIM zinc-binding" evidence="15">
    <location>
        <begin position="98"/>
        <end position="158"/>
    </location>
</feature>
<dbReference type="CDD" id="cd09364">
    <property type="entry name" value="LIM1_LIMK"/>
    <property type="match status" value="1"/>
</dbReference>
<dbReference type="CTD" id="3984"/>
<dbReference type="Gene3D" id="2.10.110.10">
    <property type="entry name" value="Cysteine Rich Protein"/>
    <property type="match status" value="2"/>
</dbReference>
<dbReference type="PANTHER" id="PTHR46485:SF4">
    <property type="entry name" value="LIM DOMAIN KINASE 1"/>
    <property type="match status" value="1"/>
</dbReference>
<evidence type="ECO:0000259" key="14">
    <source>
        <dbReference type="PROSITE" id="PS50011"/>
    </source>
</evidence>
<dbReference type="PROSITE" id="PS00107">
    <property type="entry name" value="PROTEIN_KINASE_ATP"/>
    <property type="match status" value="1"/>
</dbReference>
<keyword evidence="3" id="KW-0723">Serine/threonine-protein kinase</keyword>
<organism evidence="17 18">
    <name type="scientific">Drosophila suzukii</name>
    <name type="common">Spotted-wing drosophila fruit fly</name>
    <dbReference type="NCBI Taxonomy" id="28584"/>
    <lineage>
        <taxon>Eukaryota</taxon>
        <taxon>Metazoa</taxon>
        <taxon>Ecdysozoa</taxon>
        <taxon>Arthropoda</taxon>
        <taxon>Hexapoda</taxon>
        <taxon>Insecta</taxon>
        <taxon>Pterygota</taxon>
        <taxon>Neoptera</taxon>
        <taxon>Endopterygota</taxon>
        <taxon>Diptera</taxon>
        <taxon>Brachycera</taxon>
        <taxon>Muscomorpha</taxon>
        <taxon>Ephydroidea</taxon>
        <taxon>Drosophilidae</taxon>
        <taxon>Drosophila</taxon>
        <taxon>Sophophora</taxon>
    </lineage>
</organism>
<keyword evidence="6 12" id="KW-0547">Nucleotide-binding</keyword>
<dbReference type="PROSITE" id="PS50106">
    <property type="entry name" value="PDZ"/>
    <property type="match status" value="1"/>
</dbReference>
<dbReference type="Pfam" id="PF00595">
    <property type="entry name" value="PDZ"/>
    <property type="match status" value="1"/>
</dbReference>
<comment type="similarity">
    <text evidence="1">Belongs to the protein kinase superfamily. TKL Ser/Thr protein kinase family.</text>
</comment>
<dbReference type="CDD" id="cd09365">
    <property type="entry name" value="LIM2_LIMK"/>
    <property type="match status" value="1"/>
</dbReference>
<evidence type="ECO:0000256" key="9">
    <source>
        <dbReference type="ARBA" id="ARBA00022840"/>
    </source>
</evidence>
<feature type="region of interest" description="Disordered" evidence="13">
    <location>
        <begin position="564"/>
        <end position="606"/>
    </location>
</feature>
<evidence type="ECO:0000256" key="13">
    <source>
        <dbReference type="SAM" id="MobiDB-lite"/>
    </source>
</evidence>
<evidence type="ECO:0000256" key="4">
    <source>
        <dbReference type="ARBA" id="ARBA00022679"/>
    </source>
</evidence>